<reference evidence="1 3" key="1">
    <citation type="submission" date="2015-11" db="EMBL/GenBank/DDBJ databases">
        <title>Genomic analysis of 38 Legionella species identifies large and diverse effector repertoires.</title>
        <authorList>
            <person name="Burstein D."/>
            <person name="Amaro F."/>
            <person name="Zusman T."/>
            <person name="Lifshitz Z."/>
            <person name="Cohen O."/>
            <person name="Gilbert J.A."/>
            <person name="Pupko T."/>
            <person name="Shuman H.A."/>
            <person name="Segal G."/>
        </authorList>
    </citation>
    <scope>NUCLEOTIDE SEQUENCE [LARGE SCALE GENOMIC DNA]</scope>
    <source>
        <strain evidence="1 3">WO-44C</strain>
    </source>
</reference>
<dbReference type="EMBL" id="UASS01000013">
    <property type="protein sequence ID" value="SPX60949.1"/>
    <property type="molecule type" value="Genomic_DNA"/>
</dbReference>
<gene>
    <name evidence="1" type="ORF">Lfee_1729</name>
    <name evidence="2" type="ORF">NCTC12022_01686</name>
</gene>
<dbReference type="AlphaFoldDB" id="A0A0W0TML8"/>
<dbReference type="Proteomes" id="UP000251942">
    <property type="component" value="Unassembled WGS sequence"/>
</dbReference>
<dbReference type="RefSeq" id="WP_058445848.1">
    <property type="nucleotide sequence ID" value="NZ_CAAAHT010000002.1"/>
</dbReference>
<dbReference type="Gene3D" id="3.90.70.80">
    <property type="match status" value="1"/>
</dbReference>
<evidence type="ECO:0000313" key="2">
    <source>
        <dbReference type="EMBL" id="SPX60949.1"/>
    </source>
</evidence>
<reference evidence="2 4" key="2">
    <citation type="submission" date="2018-06" db="EMBL/GenBank/DDBJ databases">
        <authorList>
            <consortium name="Pathogen Informatics"/>
            <person name="Doyle S."/>
        </authorList>
    </citation>
    <scope>NUCLEOTIDE SEQUENCE [LARGE SCALE GENOMIC DNA]</scope>
    <source>
        <strain evidence="2 4">NCTC12022</strain>
    </source>
</reference>
<dbReference type="GO" id="GO:0006508">
    <property type="term" value="P:proteolysis"/>
    <property type="evidence" value="ECO:0007669"/>
    <property type="project" value="UniProtKB-KW"/>
</dbReference>
<evidence type="ECO:0000313" key="4">
    <source>
        <dbReference type="Proteomes" id="UP000251942"/>
    </source>
</evidence>
<dbReference type="GO" id="GO:0008233">
    <property type="term" value="F:peptidase activity"/>
    <property type="evidence" value="ECO:0007669"/>
    <property type="project" value="UniProtKB-KW"/>
</dbReference>
<organism evidence="1 3">
    <name type="scientific">Legionella feeleii</name>
    <dbReference type="NCBI Taxonomy" id="453"/>
    <lineage>
        <taxon>Bacteria</taxon>
        <taxon>Pseudomonadati</taxon>
        <taxon>Pseudomonadota</taxon>
        <taxon>Gammaproteobacteria</taxon>
        <taxon>Legionellales</taxon>
        <taxon>Legionellaceae</taxon>
        <taxon>Legionella</taxon>
    </lineage>
</organism>
<keyword evidence="3" id="KW-1185">Reference proteome</keyword>
<dbReference type="OrthoDB" id="5634175at2"/>
<dbReference type="STRING" id="453.Lfee_1729"/>
<dbReference type="Proteomes" id="UP000054698">
    <property type="component" value="Unassembled WGS sequence"/>
</dbReference>
<dbReference type="PATRIC" id="fig|453.4.peg.1901"/>
<name>A0A0W0TML8_9GAMM</name>
<dbReference type="EMBL" id="LNYB01000080">
    <property type="protein sequence ID" value="KTC96817.1"/>
    <property type="molecule type" value="Genomic_DNA"/>
</dbReference>
<protein>
    <submittedName>
        <fullName evidence="1">Peptidase C65 Otubain</fullName>
    </submittedName>
    <submittedName>
        <fullName evidence="2">Predicted cysteine protease (OTU family)</fullName>
    </submittedName>
</protein>
<sequence>MPTLSVTSTPGFFTRQLGSVAKPIVKTSSEPAFVNVGGTGDCGFRSIAACLIDDYLFKRNLVNQQILERLLARYFEYFPHPQPFGRTARDRLESMTRSPLAIAECTRRLAYVLRQIAVDELCAHPEKYRGAFASFEDNDQHANEDREATPERMRQETTWIDESAIAALANALKLPIEVHVVTKNKELPMRLQYNASSDATPEVVMQLQNGHYIPRVSQPARFMNISEQQKNMGPLQPVTQSVQDPPLSEILAKIAAEDQRLLEEFENTVNQLTASVIAGEVTKEELLEIYVKGMAKSDYLQGRVKYVGLEHGNQRFFEAIESAKPGAKIKAVRLGSDSHDKQVVNELVHAIARAISIGQLDPGVVFAKIEHDEDFRMAMPALK</sequence>
<dbReference type="CDD" id="cd22744">
    <property type="entry name" value="OTU"/>
    <property type="match status" value="1"/>
</dbReference>
<keyword evidence="2" id="KW-0378">Hydrolase</keyword>
<proteinExistence type="predicted"/>
<keyword evidence="2" id="KW-0645">Protease</keyword>
<evidence type="ECO:0000313" key="1">
    <source>
        <dbReference type="EMBL" id="KTC96817.1"/>
    </source>
</evidence>
<dbReference type="InterPro" id="IPR038765">
    <property type="entry name" value="Papain-like_cys_pep_sf"/>
</dbReference>
<dbReference type="SUPFAM" id="SSF54001">
    <property type="entry name" value="Cysteine proteinases"/>
    <property type="match status" value="1"/>
</dbReference>
<evidence type="ECO:0000313" key="3">
    <source>
        <dbReference type="Proteomes" id="UP000054698"/>
    </source>
</evidence>
<accession>A0A0W0TML8</accession>